<proteinExistence type="predicted"/>
<feature type="region of interest" description="Disordered" evidence="1">
    <location>
        <begin position="1"/>
        <end position="71"/>
    </location>
</feature>
<dbReference type="KEGG" id="ache:ACHE_70382S"/>
<reference evidence="2" key="2">
    <citation type="submission" date="2021-02" db="EMBL/GenBank/DDBJ databases">
        <title>Aspergillus chevalieri M1 genome sequence.</title>
        <authorList>
            <person name="Kadooka C."/>
            <person name="Mori K."/>
            <person name="Futagami T."/>
        </authorList>
    </citation>
    <scope>NUCLEOTIDE SEQUENCE</scope>
    <source>
        <strain evidence="2">M1</strain>
    </source>
</reference>
<protein>
    <submittedName>
        <fullName evidence="2">Uncharacterized protein</fullName>
    </submittedName>
</protein>
<dbReference type="AlphaFoldDB" id="A0A7R7VWQ1"/>
<evidence type="ECO:0000313" key="3">
    <source>
        <dbReference type="Proteomes" id="UP000637239"/>
    </source>
</evidence>
<dbReference type="GeneID" id="66985897"/>
<gene>
    <name evidence="2" type="ORF">ACHE_70382S</name>
</gene>
<name>A0A7R7VWQ1_ASPCH</name>
<reference evidence="2" key="1">
    <citation type="submission" date="2021-01" db="EMBL/GenBank/DDBJ databases">
        <authorList>
            <consortium name="Aspergillus chevalieri M1 genome sequencing consortium"/>
            <person name="Kazuki M."/>
            <person name="Futagami T."/>
        </authorList>
    </citation>
    <scope>NUCLEOTIDE SEQUENCE</scope>
    <source>
        <strain evidence="2">M1</strain>
    </source>
</reference>
<accession>A0A7R7VWQ1</accession>
<feature type="compositionally biased region" description="Basic and acidic residues" evidence="1">
    <location>
        <begin position="47"/>
        <end position="58"/>
    </location>
</feature>
<sequence length="71" mass="8010">MNPDFQHIGGWVNGNTKRDSKREITSPADPRAPEMPQQSPSSKNRSHMMDRFIEEGPKETPWSSAKMGSKP</sequence>
<dbReference type="EMBL" id="AP024422">
    <property type="protein sequence ID" value="BCR91539.1"/>
    <property type="molecule type" value="Genomic_DNA"/>
</dbReference>
<organism evidence="2 3">
    <name type="scientific">Aspergillus chevalieri</name>
    <name type="common">Eurotium chevalieri</name>
    <dbReference type="NCBI Taxonomy" id="182096"/>
    <lineage>
        <taxon>Eukaryota</taxon>
        <taxon>Fungi</taxon>
        <taxon>Dikarya</taxon>
        <taxon>Ascomycota</taxon>
        <taxon>Pezizomycotina</taxon>
        <taxon>Eurotiomycetes</taxon>
        <taxon>Eurotiomycetidae</taxon>
        <taxon>Eurotiales</taxon>
        <taxon>Aspergillaceae</taxon>
        <taxon>Aspergillus</taxon>
        <taxon>Aspergillus subgen. Aspergillus</taxon>
    </lineage>
</organism>
<keyword evidence="3" id="KW-1185">Reference proteome</keyword>
<evidence type="ECO:0000256" key="1">
    <source>
        <dbReference type="SAM" id="MobiDB-lite"/>
    </source>
</evidence>
<dbReference type="RefSeq" id="XP_043140061.1">
    <property type="nucleotide sequence ID" value="XM_043282709.1"/>
</dbReference>
<evidence type="ECO:0000313" key="2">
    <source>
        <dbReference type="EMBL" id="BCR91539.1"/>
    </source>
</evidence>
<dbReference type="Proteomes" id="UP000637239">
    <property type="component" value="Chromosome 7"/>
</dbReference>